<feature type="signal peptide" evidence="3">
    <location>
        <begin position="1"/>
        <end position="27"/>
    </location>
</feature>
<dbReference type="EC" id="4.2.2.-" evidence="3"/>
<dbReference type="CDD" id="cd22268">
    <property type="entry name" value="DPBB_RlpA-like"/>
    <property type="match status" value="1"/>
</dbReference>
<dbReference type="InterPro" id="IPR036908">
    <property type="entry name" value="RlpA-like_sf"/>
</dbReference>
<dbReference type="InterPro" id="IPR012997">
    <property type="entry name" value="RplA"/>
</dbReference>
<comment type="function">
    <text evidence="3">Lytic transglycosylase with a strong preference for naked glycan strands that lack stem peptides.</text>
</comment>
<name>A0A6M1LMA7_9PROT</name>
<evidence type="ECO:0000256" key="2">
    <source>
        <dbReference type="ARBA" id="ARBA00023316"/>
    </source>
</evidence>
<comment type="similarity">
    <text evidence="3 4">Belongs to the RlpA family.</text>
</comment>
<proteinExistence type="inferred from homology"/>
<sequence length="130" mass="13958" precursor="true">MTTSILGFRLLPAALALACFVPLNAQAFEPQRGDAAVYSTRFQGRPMANGARFDTQAPTAAHLHLPLGTRAQVTNLRTGATTTVTITDRGPHTRGRIIDLSPRAAREIGFQTGVVPVEIRPVGNTRVAQR</sequence>
<gene>
    <name evidence="3" type="primary">rlpA</name>
    <name evidence="6" type="ORF">G3576_13085</name>
</gene>
<organism evidence="6 7">
    <name type="scientific">Falsiroseomonas algicola</name>
    <dbReference type="NCBI Taxonomy" id="2716930"/>
    <lineage>
        <taxon>Bacteria</taxon>
        <taxon>Pseudomonadati</taxon>
        <taxon>Pseudomonadota</taxon>
        <taxon>Alphaproteobacteria</taxon>
        <taxon>Acetobacterales</taxon>
        <taxon>Roseomonadaceae</taxon>
        <taxon>Falsiroseomonas</taxon>
    </lineage>
</organism>
<reference evidence="6 7" key="1">
    <citation type="submission" date="2020-03" db="EMBL/GenBank/DDBJ databases">
        <title>Roseomonas stagni sp. nov., isolated from pond water in Japan.</title>
        <authorList>
            <person name="Furuhata K."/>
            <person name="Miyamoto H."/>
            <person name="Goto K."/>
        </authorList>
    </citation>
    <scope>NUCLEOTIDE SEQUENCE [LARGE SCALE GENOMIC DNA]</scope>
    <source>
        <strain evidence="6 7">PeD5</strain>
    </source>
</reference>
<comment type="caution">
    <text evidence="6">The sequence shown here is derived from an EMBL/GenBank/DDBJ whole genome shotgun (WGS) entry which is preliminary data.</text>
</comment>
<feature type="domain" description="RlpA-like protein double-psi beta-barrel" evidence="5">
    <location>
        <begin position="33"/>
        <end position="119"/>
    </location>
</feature>
<keyword evidence="2 3" id="KW-0961">Cell wall biogenesis/degradation</keyword>
<dbReference type="Gene3D" id="2.40.40.10">
    <property type="entry name" value="RlpA-like domain"/>
    <property type="match status" value="1"/>
</dbReference>
<protein>
    <recommendedName>
        <fullName evidence="3">Endolytic peptidoglycan transglycosylase RlpA</fullName>
        <ecNumber evidence="3">4.2.2.-</ecNumber>
    </recommendedName>
</protein>
<dbReference type="PANTHER" id="PTHR34183">
    <property type="entry name" value="ENDOLYTIC PEPTIDOGLYCAN TRANSGLYCOSYLASE RLPA"/>
    <property type="match status" value="1"/>
</dbReference>
<dbReference type="NCBIfam" id="TIGR00413">
    <property type="entry name" value="rlpA"/>
    <property type="match status" value="1"/>
</dbReference>
<feature type="chain" id="PRO_5027185767" description="Endolytic peptidoglycan transglycosylase RlpA" evidence="3">
    <location>
        <begin position="28"/>
        <end position="130"/>
    </location>
</feature>
<evidence type="ECO:0000313" key="7">
    <source>
        <dbReference type="Proteomes" id="UP000475385"/>
    </source>
</evidence>
<dbReference type="PANTHER" id="PTHR34183:SF8">
    <property type="entry name" value="ENDOLYTIC PEPTIDOGLYCAN TRANSGLYCOSYLASE RLPA-RELATED"/>
    <property type="match status" value="1"/>
</dbReference>
<keyword evidence="3" id="KW-0732">Signal</keyword>
<evidence type="ECO:0000256" key="1">
    <source>
        <dbReference type="ARBA" id="ARBA00023239"/>
    </source>
</evidence>
<dbReference type="EMBL" id="JAAIKB010000004">
    <property type="protein sequence ID" value="NGM20954.1"/>
    <property type="molecule type" value="Genomic_DNA"/>
</dbReference>
<dbReference type="Pfam" id="PF03330">
    <property type="entry name" value="DPBB_1"/>
    <property type="match status" value="1"/>
</dbReference>
<dbReference type="AlphaFoldDB" id="A0A6M1LMA7"/>
<evidence type="ECO:0000313" key="6">
    <source>
        <dbReference type="EMBL" id="NGM20954.1"/>
    </source>
</evidence>
<evidence type="ECO:0000256" key="3">
    <source>
        <dbReference type="HAMAP-Rule" id="MF_02071"/>
    </source>
</evidence>
<dbReference type="GO" id="GO:0000270">
    <property type="term" value="P:peptidoglycan metabolic process"/>
    <property type="evidence" value="ECO:0007669"/>
    <property type="project" value="UniProtKB-UniRule"/>
</dbReference>
<dbReference type="InterPro" id="IPR009009">
    <property type="entry name" value="RlpA-like_DPBB"/>
</dbReference>
<dbReference type="SUPFAM" id="SSF50685">
    <property type="entry name" value="Barwin-like endoglucanases"/>
    <property type="match status" value="1"/>
</dbReference>
<dbReference type="InterPro" id="IPR034718">
    <property type="entry name" value="RlpA"/>
</dbReference>
<keyword evidence="1 3" id="KW-0456">Lyase</keyword>
<evidence type="ECO:0000259" key="5">
    <source>
        <dbReference type="Pfam" id="PF03330"/>
    </source>
</evidence>
<dbReference type="GO" id="GO:0008932">
    <property type="term" value="F:lytic endotransglycosylase activity"/>
    <property type="evidence" value="ECO:0007669"/>
    <property type="project" value="UniProtKB-UniRule"/>
</dbReference>
<dbReference type="HAMAP" id="MF_02071">
    <property type="entry name" value="RlpA"/>
    <property type="match status" value="1"/>
</dbReference>
<dbReference type="GO" id="GO:0071555">
    <property type="term" value="P:cell wall organization"/>
    <property type="evidence" value="ECO:0007669"/>
    <property type="project" value="UniProtKB-KW"/>
</dbReference>
<accession>A0A6M1LMA7</accession>
<keyword evidence="7" id="KW-1185">Reference proteome</keyword>
<dbReference type="Proteomes" id="UP000475385">
    <property type="component" value="Unassembled WGS sequence"/>
</dbReference>
<evidence type="ECO:0000256" key="4">
    <source>
        <dbReference type="RuleBase" id="RU003495"/>
    </source>
</evidence>